<name>A0A0A6UMS2_ACTUT</name>
<proteinExistence type="predicted"/>
<organism evidence="1 2">
    <name type="scientific">Actinoplanes utahensis</name>
    <dbReference type="NCBI Taxonomy" id="1869"/>
    <lineage>
        <taxon>Bacteria</taxon>
        <taxon>Bacillati</taxon>
        <taxon>Actinomycetota</taxon>
        <taxon>Actinomycetes</taxon>
        <taxon>Micromonosporales</taxon>
        <taxon>Micromonosporaceae</taxon>
        <taxon>Actinoplanes</taxon>
    </lineage>
</organism>
<gene>
    <name evidence="1" type="ORF">MB27_17535</name>
</gene>
<keyword evidence="2" id="KW-1185">Reference proteome</keyword>
<reference evidence="1 2" key="1">
    <citation type="submission" date="2014-10" db="EMBL/GenBank/DDBJ databases">
        <title>Draft genome sequence of Actinoplanes utahensis NRRL 12052.</title>
        <authorList>
            <person name="Velasco-Bucheli B."/>
            <person name="del Cerro C."/>
            <person name="Hormigo D."/>
            <person name="Garcia J.L."/>
            <person name="Acebal C."/>
            <person name="Arroyo M."/>
            <person name="de la Mata I."/>
        </authorList>
    </citation>
    <scope>NUCLEOTIDE SEQUENCE [LARGE SCALE GENOMIC DNA]</scope>
    <source>
        <strain evidence="1 2">NRRL 12052</strain>
    </source>
</reference>
<sequence>MQTRGGAVVDGFTNDAEQAAYTLAEALSEKALSCMKYAEEAAEAFRSGKMAMRRQFKARGLSEAEADIRYSGTSVAARAISDNNFFMSQASMYNNAAAAQYAKALYLKNK</sequence>
<dbReference type="AlphaFoldDB" id="A0A0A6UMS2"/>
<dbReference type="Proteomes" id="UP000054537">
    <property type="component" value="Unassembled WGS sequence"/>
</dbReference>
<dbReference type="EMBL" id="JRTT01000019">
    <property type="protein sequence ID" value="KHD76348.1"/>
    <property type="molecule type" value="Genomic_DNA"/>
</dbReference>
<comment type="caution">
    <text evidence="1">The sequence shown here is derived from an EMBL/GenBank/DDBJ whole genome shotgun (WGS) entry which is preliminary data.</text>
</comment>
<protein>
    <submittedName>
        <fullName evidence="1">Uncharacterized protein</fullName>
    </submittedName>
</protein>
<evidence type="ECO:0000313" key="2">
    <source>
        <dbReference type="Proteomes" id="UP000054537"/>
    </source>
</evidence>
<accession>A0A0A6UMS2</accession>
<evidence type="ECO:0000313" key="1">
    <source>
        <dbReference type="EMBL" id="KHD76348.1"/>
    </source>
</evidence>